<feature type="compositionally biased region" description="Polar residues" evidence="1">
    <location>
        <begin position="15"/>
        <end position="24"/>
    </location>
</feature>
<evidence type="ECO:0000313" key="3">
    <source>
        <dbReference type="WBParaSite" id="PSU_v2.g14552.t1"/>
    </source>
</evidence>
<dbReference type="Proteomes" id="UP000887577">
    <property type="component" value="Unplaced"/>
</dbReference>
<dbReference type="AlphaFoldDB" id="A0A914Y5N5"/>
<organism evidence="2 3">
    <name type="scientific">Panagrolaimus superbus</name>
    <dbReference type="NCBI Taxonomy" id="310955"/>
    <lineage>
        <taxon>Eukaryota</taxon>
        <taxon>Metazoa</taxon>
        <taxon>Ecdysozoa</taxon>
        <taxon>Nematoda</taxon>
        <taxon>Chromadorea</taxon>
        <taxon>Rhabditida</taxon>
        <taxon>Tylenchina</taxon>
        <taxon>Panagrolaimomorpha</taxon>
        <taxon>Panagrolaimoidea</taxon>
        <taxon>Panagrolaimidae</taxon>
        <taxon>Panagrolaimus</taxon>
    </lineage>
</organism>
<evidence type="ECO:0000313" key="2">
    <source>
        <dbReference type="Proteomes" id="UP000887577"/>
    </source>
</evidence>
<feature type="region of interest" description="Disordered" evidence="1">
    <location>
        <begin position="1"/>
        <end position="82"/>
    </location>
</feature>
<evidence type="ECO:0000256" key="1">
    <source>
        <dbReference type="SAM" id="MobiDB-lite"/>
    </source>
</evidence>
<accession>A0A914Y5N5</accession>
<sequence length="447" mass="50854">MTSVKGSPFKVPPKRQQNPESTKTPVKINEIKCQQSPSKKIKNSSPPRSPGRPRKEPEVKVKKLQDEVKNSAEAGGDSEIPKVDPLTKFKEDSFNNTVAYLEATQWARTEVKNLYHKALDFYLQKVFPVCSAFSEKYKKKIAEYGRILTGIAFVNGDYYIGLTCAVTVLELLPLDAYMFIVVAKWSCRLREFDIFHKYDSLPLKYVSELDGVRNVCRHYSEFFKLTDTEKQLVIVDKLILIKDEILNMKEKTFFGYILKSVMAVPDFCDTQIAHAKLLFENGSVVEAESNLLSALYSGTLFAAPFRILQPLNALYYLKFRTINDKDKLKGLGAMIALLLGKLSDFKNSVEPYSRFRTDLLEDTYIFAARSDSESVLNKTLVSYVTTIPEHLPQCDCFLCFEMATNGSMYAEKQYSVLLIDGLSVESCNEFYSNVAYYDEKQKASSSY</sequence>
<feature type="compositionally biased region" description="Basic and acidic residues" evidence="1">
    <location>
        <begin position="53"/>
        <end position="70"/>
    </location>
</feature>
<keyword evidence="2" id="KW-1185">Reference proteome</keyword>
<proteinExistence type="predicted"/>
<name>A0A914Y5N5_9BILA</name>
<protein>
    <submittedName>
        <fullName evidence="3">Uncharacterized protein</fullName>
    </submittedName>
</protein>
<reference evidence="3" key="1">
    <citation type="submission" date="2022-11" db="UniProtKB">
        <authorList>
            <consortium name="WormBaseParasite"/>
        </authorList>
    </citation>
    <scope>IDENTIFICATION</scope>
</reference>
<dbReference type="WBParaSite" id="PSU_v2.g14552.t1">
    <property type="protein sequence ID" value="PSU_v2.g14552.t1"/>
    <property type="gene ID" value="PSU_v2.g14552"/>
</dbReference>